<dbReference type="EMBL" id="CP002382">
    <property type="protein sequence ID" value="AEP10044.1"/>
    <property type="molecule type" value="Genomic_DNA"/>
</dbReference>
<evidence type="ECO:0000313" key="10">
    <source>
        <dbReference type="EMBL" id="AEP10044.1"/>
    </source>
</evidence>
<evidence type="ECO:0000256" key="6">
    <source>
        <dbReference type="ARBA" id="ARBA00022840"/>
    </source>
</evidence>
<dbReference type="KEGG" id="mai:MICA_1731"/>
<dbReference type="InterPro" id="IPR004154">
    <property type="entry name" value="Anticodon-bd"/>
</dbReference>
<dbReference type="PROSITE" id="PS50862">
    <property type="entry name" value="AA_TRNA_LIGASE_II"/>
    <property type="match status" value="1"/>
</dbReference>
<dbReference type="Gene3D" id="3.30.930.10">
    <property type="entry name" value="Bira Bifunctional Protein, Domain 2"/>
    <property type="match status" value="1"/>
</dbReference>
<dbReference type="InterPro" id="IPR045864">
    <property type="entry name" value="aa-tRNA-synth_II/BPL/LPL"/>
</dbReference>
<keyword evidence="7" id="KW-0648">Protein biosynthesis</keyword>
<dbReference type="PANTHER" id="PTHR10745:SF8">
    <property type="entry name" value="DNA POLYMERASE SUBUNIT GAMMA-2, MITOCHONDRIAL"/>
    <property type="match status" value="1"/>
</dbReference>
<evidence type="ECO:0000313" key="11">
    <source>
        <dbReference type="Proteomes" id="UP000009286"/>
    </source>
</evidence>
<keyword evidence="3" id="KW-0963">Cytoplasm</keyword>
<evidence type="ECO:0000256" key="5">
    <source>
        <dbReference type="ARBA" id="ARBA00022741"/>
    </source>
</evidence>
<organism evidence="10 11">
    <name type="scientific">Micavibrio aeruginosavorus (strain ARL-13)</name>
    <dbReference type="NCBI Taxonomy" id="856793"/>
    <lineage>
        <taxon>Bacteria</taxon>
        <taxon>Pseudomonadati</taxon>
        <taxon>Bdellovibrionota</taxon>
        <taxon>Bdellovibrionia</taxon>
        <taxon>Bdellovibrionales</taxon>
        <taxon>Pseudobdellovibrionaceae</taxon>
        <taxon>Micavibrio</taxon>
    </lineage>
</organism>
<dbReference type="Pfam" id="PF03129">
    <property type="entry name" value="HGTP_anticodon"/>
    <property type="match status" value="1"/>
</dbReference>
<dbReference type="InterPro" id="IPR002315">
    <property type="entry name" value="tRNA-synt_gly"/>
</dbReference>
<dbReference type="InterPro" id="IPR027031">
    <property type="entry name" value="Gly-tRNA_synthase/POLG2"/>
</dbReference>
<keyword evidence="5" id="KW-0547">Nucleotide-binding</keyword>
<dbReference type="eggNOG" id="COG0423">
    <property type="taxonomic scope" value="Bacteria"/>
</dbReference>
<dbReference type="Gene3D" id="3.40.50.800">
    <property type="entry name" value="Anticodon-binding domain"/>
    <property type="match status" value="1"/>
</dbReference>
<accession>G2KRT6</accession>
<dbReference type="GO" id="GO:0004820">
    <property type="term" value="F:glycine-tRNA ligase activity"/>
    <property type="evidence" value="ECO:0007669"/>
    <property type="project" value="UniProtKB-EC"/>
</dbReference>
<dbReference type="SUPFAM" id="SSF52954">
    <property type="entry name" value="Class II aaRS ABD-related"/>
    <property type="match status" value="1"/>
</dbReference>
<dbReference type="PANTHER" id="PTHR10745">
    <property type="entry name" value="GLYCYL-TRNA SYNTHETASE/DNA POLYMERASE SUBUNIT GAMMA-2"/>
    <property type="match status" value="1"/>
</dbReference>
<gene>
    <name evidence="10" type="primary">glyS</name>
    <name evidence="10" type="ordered locus">MICA_1731</name>
</gene>
<dbReference type="EC" id="6.1.1.14" evidence="2"/>
<evidence type="ECO:0000256" key="3">
    <source>
        <dbReference type="ARBA" id="ARBA00022490"/>
    </source>
</evidence>
<comment type="similarity">
    <text evidence="1">Belongs to the class-II aminoacyl-tRNA synthetase family.</text>
</comment>
<dbReference type="STRING" id="856793.MICA_1731"/>
<dbReference type="InterPro" id="IPR033731">
    <property type="entry name" value="GlyRS-like_core"/>
</dbReference>
<sequence length="516" mass="58257">MSVAQEKTTAEIANSVKDMKEIVALCKRRGFVFPASDIYGGLNGFWDYGPLGVELKNNLRDLWWKWMVTCPPVGPDGQPVDIVGIDSSIIQNPKTWEASGHVGGFSDPMVDCRETKLRYRADHLIAYMPKNGEGNGYAFMENEEEDVIAKRIKNLSGGKSIGNFEATPLVDLPVTAYATIVGPDTKTPGTLTEPKQFNLMFHTFVGATGGDDNKAYLRPETAQGIFLNFKNVLDSSRVRVPFGIAQVGKAFRNEVNPRNFIFRSREFEQMEMEWFCHPSEAKMWRDFWFAERQKFWTAIGLVSENVRMRDHDKDELSHYAKEGLGTADIEYRFPFTAPGFGELEGIAHRCNFDLTQHQKHSGVKMEYTDPMDPKNKFIPDVIEPAAGLTRGVLALLCEAYTPDPNRPSGVYLNLHPALAPKKAAILPLTAKDQHPVIATKLYMDIRNEFAVDLDIKQNIGKRYARQDEIGTPYCFTIDDQTVADQTVTVRERNTMSQERIGLDHVAEYLRKNIRSV</sequence>
<keyword evidence="4 10" id="KW-0436">Ligase</keyword>
<dbReference type="HOGENOM" id="CLU_015515_2_1_5"/>
<dbReference type="NCBIfam" id="NF003211">
    <property type="entry name" value="PRK04173.1"/>
    <property type="match status" value="1"/>
</dbReference>
<dbReference type="GO" id="GO:0006426">
    <property type="term" value="P:glycyl-tRNA aminoacylation"/>
    <property type="evidence" value="ECO:0007669"/>
    <property type="project" value="InterPro"/>
</dbReference>
<dbReference type="CDD" id="cd00774">
    <property type="entry name" value="GlyRS-like_core"/>
    <property type="match status" value="1"/>
</dbReference>
<evidence type="ECO:0000256" key="2">
    <source>
        <dbReference type="ARBA" id="ARBA00012829"/>
    </source>
</evidence>
<dbReference type="SUPFAM" id="SSF55681">
    <property type="entry name" value="Class II aaRS and biotin synthetases"/>
    <property type="match status" value="1"/>
</dbReference>
<dbReference type="InterPro" id="IPR036621">
    <property type="entry name" value="Anticodon-bd_dom_sf"/>
</dbReference>
<evidence type="ECO:0000256" key="4">
    <source>
        <dbReference type="ARBA" id="ARBA00022598"/>
    </source>
</evidence>
<dbReference type="NCBIfam" id="TIGR00389">
    <property type="entry name" value="glyS_dimeric"/>
    <property type="match status" value="1"/>
</dbReference>
<evidence type="ECO:0000259" key="9">
    <source>
        <dbReference type="PROSITE" id="PS50862"/>
    </source>
</evidence>
<protein>
    <recommendedName>
        <fullName evidence="2">glycine--tRNA ligase</fullName>
        <ecNumber evidence="2">6.1.1.14</ecNumber>
    </recommendedName>
</protein>
<evidence type="ECO:0000256" key="7">
    <source>
        <dbReference type="ARBA" id="ARBA00022917"/>
    </source>
</evidence>
<keyword evidence="8 10" id="KW-0030">Aminoacyl-tRNA synthetase</keyword>
<dbReference type="InterPro" id="IPR002314">
    <property type="entry name" value="aa-tRNA-synt_IIb"/>
</dbReference>
<evidence type="ECO:0000256" key="1">
    <source>
        <dbReference type="ARBA" id="ARBA00008226"/>
    </source>
</evidence>
<evidence type="ECO:0000256" key="8">
    <source>
        <dbReference type="ARBA" id="ARBA00023146"/>
    </source>
</evidence>
<proteinExistence type="inferred from homology"/>
<feature type="domain" description="Aminoacyl-transfer RNA synthetases class-II family profile" evidence="9">
    <location>
        <begin position="170"/>
        <end position="420"/>
    </location>
</feature>
<reference evidence="10 11" key="1">
    <citation type="journal article" date="2011" name="BMC Genomics">
        <title>Genomic insights into an obligate epibiotic bacterial predator: Micavibrio aeruginosavorus ARL-13.</title>
        <authorList>
            <person name="Wang Z."/>
            <person name="Kadouri D."/>
            <person name="Wu M."/>
        </authorList>
    </citation>
    <scope>NUCLEOTIDE SEQUENCE [LARGE SCALE GENOMIC DNA]</scope>
    <source>
        <strain evidence="10 11">ARL-13</strain>
    </source>
</reference>
<keyword evidence="11" id="KW-1185">Reference proteome</keyword>
<dbReference type="PRINTS" id="PR01043">
    <property type="entry name" value="TRNASYNTHGLY"/>
</dbReference>
<dbReference type="GO" id="GO:0005524">
    <property type="term" value="F:ATP binding"/>
    <property type="evidence" value="ECO:0007669"/>
    <property type="project" value="UniProtKB-KW"/>
</dbReference>
<dbReference type="GO" id="GO:0005737">
    <property type="term" value="C:cytoplasm"/>
    <property type="evidence" value="ECO:0007669"/>
    <property type="project" value="InterPro"/>
</dbReference>
<keyword evidence="6" id="KW-0067">ATP-binding</keyword>
<dbReference type="AlphaFoldDB" id="G2KRT6"/>
<dbReference type="InterPro" id="IPR006195">
    <property type="entry name" value="aa-tRNA-synth_II"/>
</dbReference>
<dbReference type="Proteomes" id="UP000009286">
    <property type="component" value="Chromosome"/>
</dbReference>
<name>G2KRT6_MICAA</name>
<dbReference type="Pfam" id="PF00587">
    <property type="entry name" value="tRNA-synt_2b"/>
    <property type="match status" value="1"/>
</dbReference>
<dbReference type="RefSeq" id="WP_014103267.1">
    <property type="nucleotide sequence ID" value="NC_016026.1"/>
</dbReference>